<keyword evidence="3 5" id="KW-0949">S-adenosyl-L-methionine</keyword>
<dbReference type="InterPro" id="IPR050320">
    <property type="entry name" value="N5-glutamine_MTase"/>
</dbReference>
<dbReference type="PANTHER" id="PTHR18895">
    <property type="entry name" value="HEMK METHYLTRANSFERASE"/>
    <property type="match status" value="1"/>
</dbReference>
<keyword evidence="9" id="KW-1185">Reference proteome</keyword>
<dbReference type="InterPro" id="IPR029063">
    <property type="entry name" value="SAM-dependent_MTases_sf"/>
</dbReference>
<evidence type="ECO:0000256" key="2">
    <source>
        <dbReference type="ARBA" id="ARBA00022679"/>
    </source>
</evidence>
<feature type="binding site" evidence="5">
    <location>
        <begin position="115"/>
        <end position="119"/>
    </location>
    <ligand>
        <name>S-adenosyl-L-methionine</name>
        <dbReference type="ChEBI" id="CHEBI:59789"/>
    </ligand>
</feature>
<comment type="caution">
    <text evidence="8">The sequence shown here is derived from an EMBL/GenBank/DDBJ whole genome shotgun (WGS) entry which is preliminary data.</text>
</comment>
<feature type="binding site" evidence="5">
    <location>
        <begin position="181"/>
        <end position="184"/>
    </location>
    <ligand>
        <name>substrate</name>
    </ligand>
</feature>
<sequence>MLAATEILDRAGVENAKRDAGLILAHVFKDDIGILYREPDRCLSATEKAEFDALVARRASREPLSHLTGHREFWSLDFLVTSDVLDPRPDSETLIEAVLKMRAQGFQPQRILDLGTGSGCLLLALLSEFPDASGIGTDASEPALAVARRNAERLQLANQAGFRLGNWGEGVTERFDLVISNPPYIPSADKSMLQPEVSEFEPHSALFGGEDGLDCYREILAQIHILLQPGGLLVLEVGIEQAPLVGELVVNAGFVAPEYHKDIAGIERCVMARLGK</sequence>
<feature type="domain" description="Release factor glutamine methyltransferase N-terminal" evidence="7">
    <location>
        <begin position="4"/>
        <end position="69"/>
    </location>
</feature>
<dbReference type="Pfam" id="PF17827">
    <property type="entry name" value="PrmC_N"/>
    <property type="match status" value="1"/>
</dbReference>
<dbReference type="Pfam" id="PF05175">
    <property type="entry name" value="MTS"/>
    <property type="match status" value="1"/>
</dbReference>
<dbReference type="SUPFAM" id="SSF53335">
    <property type="entry name" value="S-adenosyl-L-methionine-dependent methyltransferases"/>
    <property type="match status" value="1"/>
</dbReference>
<dbReference type="GO" id="GO:0032259">
    <property type="term" value="P:methylation"/>
    <property type="evidence" value="ECO:0007669"/>
    <property type="project" value="UniProtKB-KW"/>
</dbReference>
<evidence type="ECO:0000313" key="8">
    <source>
        <dbReference type="EMBL" id="MZR23257.1"/>
    </source>
</evidence>
<dbReference type="EMBL" id="WTVA01000015">
    <property type="protein sequence ID" value="MZR23257.1"/>
    <property type="molecule type" value="Genomic_DNA"/>
</dbReference>
<feature type="binding site" evidence="5">
    <location>
        <position position="167"/>
    </location>
    <ligand>
        <name>S-adenosyl-L-methionine</name>
        <dbReference type="ChEBI" id="CHEBI:59789"/>
    </ligand>
</feature>
<evidence type="ECO:0000256" key="1">
    <source>
        <dbReference type="ARBA" id="ARBA00022603"/>
    </source>
</evidence>
<dbReference type="HAMAP" id="MF_02126">
    <property type="entry name" value="RF_methyltr_PrmC"/>
    <property type="match status" value="1"/>
</dbReference>
<dbReference type="InterPro" id="IPR007848">
    <property type="entry name" value="Small_mtfrase_dom"/>
</dbReference>
<dbReference type="CDD" id="cd02440">
    <property type="entry name" value="AdoMet_MTases"/>
    <property type="match status" value="1"/>
</dbReference>
<name>A0A845MIZ4_9PROT</name>
<dbReference type="OrthoDB" id="9800643at2"/>
<feature type="binding site" evidence="5">
    <location>
        <position position="181"/>
    </location>
    <ligand>
        <name>S-adenosyl-L-methionine</name>
        <dbReference type="ChEBI" id="CHEBI:59789"/>
    </ligand>
</feature>
<evidence type="ECO:0000256" key="5">
    <source>
        <dbReference type="HAMAP-Rule" id="MF_02126"/>
    </source>
</evidence>
<reference evidence="8 9" key="1">
    <citation type="journal article" date="2014" name="Int. J. Syst. Evol. Microbiol.">
        <title>Sneathiella chungangensis sp. nov., isolated from a marine sand, and emended description of the genus Sneathiella.</title>
        <authorList>
            <person name="Siamphan C."/>
            <person name="Kim H."/>
            <person name="Lee J.S."/>
            <person name="Kim W."/>
        </authorList>
    </citation>
    <scope>NUCLEOTIDE SEQUENCE [LARGE SCALE GENOMIC DNA]</scope>
    <source>
        <strain evidence="8 9">KCTC 32476</strain>
    </source>
</reference>
<keyword evidence="1 5" id="KW-0489">Methyltransferase</keyword>
<dbReference type="GO" id="GO:0003676">
    <property type="term" value="F:nucleic acid binding"/>
    <property type="evidence" value="ECO:0007669"/>
    <property type="project" value="InterPro"/>
</dbReference>
<dbReference type="NCBIfam" id="TIGR03534">
    <property type="entry name" value="RF_mod_PrmC"/>
    <property type="match status" value="1"/>
</dbReference>
<feature type="domain" description="Methyltransferase small" evidence="6">
    <location>
        <begin position="101"/>
        <end position="185"/>
    </location>
</feature>
<evidence type="ECO:0000259" key="7">
    <source>
        <dbReference type="Pfam" id="PF17827"/>
    </source>
</evidence>
<dbReference type="InterPro" id="IPR040758">
    <property type="entry name" value="PrmC_N"/>
</dbReference>
<dbReference type="PROSITE" id="PS00092">
    <property type="entry name" value="N6_MTASE"/>
    <property type="match status" value="1"/>
</dbReference>
<keyword evidence="2 5" id="KW-0808">Transferase</keyword>
<protein>
    <recommendedName>
        <fullName evidence="5">Release factor glutamine methyltransferase</fullName>
        <shortName evidence="5">RF MTase</shortName>
        <ecNumber evidence="5">2.1.1.297</ecNumber>
    </recommendedName>
    <alternativeName>
        <fullName evidence="5">N5-glutamine methyltransferase PrmC</fullName>
    </alternativeName>
    <alternativeName>
        <fullName evidence="5">Protein-(glutamine-N5) MTase PrmC</fullName>
    </alternativeName>
    <alternativeName>
        <fullName evidence="5">Protein-glutamine N-methyltransferase PrmC</fullName>
    </alternativeName>
</protein>
<comment type="function">
    <text evidence="5">Methylates the class 1 translation termination release factors RF1/PrfA and RF2/PrfB on the glutamine residue of the universally conserved GGQ motif.</text>
</comment>
<accession>A0A845MIZ4</accession>
<evidence type="ECO:0000256" key="4">
    <source>
        <dbReference type="ARBA" id="ARBA00048391"/>
    </source>
</evidence>
<dbReference type="InterPro" id="IPR019874">
    <property type="entry name" value="RF_methyltr_PrmC"/>
</dbReference>
<comment type="catalytic activity">
    <reaction evidence="4 5">
        <text>L-glutaminyl-[peptide chain release factor] + S-adenosyl-L-methionine = N(5)-methyl-L-glutaminyl-[peptide chain release factor] + S-adenosyl-L-homocysteine + H(+)</text>
        <dbReference type="Rhea" id="RHEA:42896"/>
        <dbReference type="Rhea" id="RHEA-COMP:10271"/>
        <dbReference type="Rhea" id="RHEA-COMP:10272"/>
        <dbReference type="ChEBI" id="CHEBI:15378"/>
        <dbReference type="ChEBI" id="CHEBI:30011"/>
        <dbReference type="ChEBI" id="CHEBI:57856"/>
        <dbReference type="ChEBI" id="CHEBI:59789"/>
        <dbReference type="ChEBI" id="CHEBI:61891"/>
        <dbReference type="EC" id="2.1.1.297"/>
    </reaction>
</comment>
<comment type="similarity">
    <text evidence="5">Belongs to the protein N5-glutamine methyltransferase family. PrmC subfamily.</text>
</comment>
<evidence type="ECO:0000256" key="3">
    <source>
        <dbReference type="ARBA" id="ARBA00022691"/>
    </source>
</evidence>
<dbReference type="GO" id="GO:0102559">
    <property type="term" value="F:peptide chain release factor N(5)-glutamine methyltransferase activity"/>
    <property type="evidence" value="ECO:0007669"/>
    <property type="project" value="UniProtKB-EC"/>
</dbReference>
<evidence type="ECO:0000259" key="6">
    <source>
        <dbReference type="Pfam" id="PF05175"/>
    </source>
</evidence>
<dbReference type="AlphaFoldDB" id="A0A845MIZ4"/>
<dbReference type="InterPro" id="IPR004556">
    <property type="entry name" value="HemK-like"/>
</dbReference>
<dbReference type="Proteomes" id="UP000445696">
    <property type="component" value="Unassembled WGS sequence"/>
</dbReference>
<evidence type="ECO:0000313" key="9">
    <source>
        <dbReference type="Proteomes" id="UP000445696"/>
    </source>
</evidence>
<dbReference type="EC" id="2.1.1.297" evidence="5"/>
<dbReference type="InterPro" id="IPR002052">
    <property type="entry name" value="DNA_methylase_N6_adenine_CS"/>
</dbReference>
<proteinExistence type="inferred from homology"/>
<dbReference type="Gene3D" id="1.10.8.10">
    <property type="entry name" value="DNA helicase RuvA subunit, C-terminal domain"/>
    <property type="match status" value="1"/>
</dbReference>
<organism evidence="8 9">
    <name type="scientific">Sneathiella chungangensis</name>
    <dbReference type="NCBI Taxonomy" id="1418234"/>
    <lineage>
        <taxon>Bacteria</taxon>
        <taxon>Pseudomonadati</taxon>
        <taxon>Pseudomonadota</taxon>
        <taxon>Alphaproteobacteria</taxon>
        <taxon>Sneathiellales</taxon>
        <taxon>Sneathiellaceae</taxon>
        <taxon>Sneathiella</taxon>
    </lineage>
</organism>
<gene>
    <name evidence="5 8" type="primary">prmC</name>
    <name evidence="8" type="ORF">GQF03_13045</name>
</gene>
<dbReference type="PANTHER" id="PTHR18895:SF74">
    <property type="entry name" value="MTRF1L RELEASE FACTOR GLUTAMINE METHYLTRANSFERASE"/>
    <property type="match status" value="1"/>
</dbReference>
<dbReference type="Gene3D" id="3.40.50.150">
    <property type="entry name" value="Vaccinia Virus protein VP39"/>
    <property type="match status" value="1"/>
</dbReference>
<dbReference type="NCBIfam" id="TIGR00536">
    <property type="entry name" value="hemK_fam"/>
    <property type="match status" value="1"/>
</dbReference>
<feature type="binding site" evidence="5">
    <location>
        <position position="138"/>
    </location>
    <ligand>
        <name>S-adenosyl-L-methionine</name>
        <dbReference type="ChEBI" id="CHEBI:59789"/>
    </ligand>
</feature>